<proteinExistence type="predicted"/>
<dbReference type="STRING" id="246786.GS18_0219645"/>
<keyword evidence="2" id="KW-1185">Reference proteome</keyword>
<gene>
    <name evidence="1" type="ORF">GS18_0219645</name>
</gene>
<name>A0A084GJT3_METID</name>
<reference evidence="1 2" key="1">
    <citation type="journal article" date="2005" name="Int. J. Syst. Evol. Microbiol.">
        <title>Bacillus cibi sp. nov., isolated from jeotgal, a traditional Korean fermented seafood.</title>
        <authorList>
            <person name="Yoon J.H."/>
            <person name="Lee C.H."/>
            <person name="Oh T.K."/>
        </authorList>
    </citation>
    <scope>NUCLEOTIDE SEQUENCE [LARGE SCALE GENOMIC DNA]</scope>
    <source>
        <strain evidence="1 2">DSM 16189</strain>
    </source>
</reference>
<protein>
    <submittedName>
        <fullName evidence="1">Uncharacterized protein</fullName>
    </submittedName>
</protein>
<dbReference type="Proteomes" id="UP000028549">
    <property type="component" value="Unassembled WGS sequence"/>
</dbReference>
<evidence type="ECO:0000313" key="1">
    <source>
        <dbReference type="EMBL" id="KEZ47595.1"/>
    </source>
</evidence>
<comment type="caution">
    <text evidence="1">The sequence shown here is derived from an EMBL/GenBank/DDBJ whole genome shotgun (WGS) entry which is preliminary data.</text>
</comment>
<accession>A0A084GJT3</accession>
<sequence>MISCLTRSSAANQLPNAQDLARKRGNWLSDRELAVNRGKLVDTRAKLGVKCPFSAADSCVNSRFLHENHKGLYEAKPQVLVQIKAQARYGKTAWKVG</sequence>
<organism evidence="1 2">
    <name type="scientific">Metabacillus indicus</name>
    <name type="common">Bacillus indicus</name>
    <dbReference type="NCBI Taxonomy" id="246786"/>
    <lineage>
        <taxon>Bacteria</taxon>
        <taxon>Bacillati</taxon>
        <taxon>Bacillota</taxon>
        <taxon>Bacilli</taxon>
        <taxon>Bacillales</taxon>
        <taxon>Bacillaceae</taxon>
        <taxon>Metabacillus</taxon>
    </lineage>
</organism>
<dbReference type="AlphaFoldDB" id="A0A084GJT3"/>
<dbReference type="EMBL" id="JNVC02000019">
    <property type="protein sequence ID" value="KEZ47595.1"/>
    <property type="molecule type" value="Genomic_DNA"/>
</dbReference>
<evidence type="ECO:0000313" key="2">
    <source>
        <dbReference type="Proteomes" id="UP000028549"/>
    </source>
</evidence>